<keyword evidence="5 6" id="KW-0472">Membrane</keyword>
<evidence type="ECO:0000256" key="4">
    <source>
        <dbReference type="ARBA" id="ARBA00022989"/>
    </source>
</evidence>
<feature type="transmembrane region" description="Helical" evidence="6">
    <location>
        <begin position="163"/>
        <end position="185"/>
    </location>
</feature>
<dbReference type="InterPro" id="IPR009248">
    <property type="entry name" value="SbmA_BacA"/>
</dbReference>
<dbReference type="Gene3D" id="1.20.1560.10">
    <property type="entry name" value="ABC transporter type 1, transmembrane domain"/>
    <property type="match status" value="1"/>
</dbReference>
<dbReference type="OrthoDB" id="8233587at2"/>
<dbReference type="GO" id="GO:1904680">
    <property type="term" value="F:peptide transmembrane transporter activity"/>
    <property type="evidence" value="ECO:0007669"/>
    <property type="project" value="InterPro"/>
</dbReference>
<feature type="transmembrane region" description="Helical" evidence="6">
    <location>
        <begin position="12"/>
        <end position="30"/>
    </location>
</feature>
<proteinExistence type="predicted"/>
<evidence type="ECO:0000256" key="6">
    <source>
        <dbReference type="SAM" id="Phobius"/>
    </source>
</evidence>
<dbReference type="AlphaFoldDB" id="A0A1M5WEY5"/>
<feature type="transmembrane region" description="Helical" evidence="6">
    <location>
        <begin position="65"/>
        <end position="87"/>
    </location>
</feature>
<dbReference type="Pfam" id="PF05992">
    <property type="entry name" value="SbmA_BacA"/>
    <property type="match status" value="1"/>
</dbReference>
<protein>
    <submittedName>
        <fullName evidence="7">Peptide/bleomycin uptake transporter</fullName>
    </submittedName>
</protein>
<keyword evidence="4 6" id="KW-1133">Transmembrane helix</keyword>
<evidence type="ECO:0000256" key="5">
    <source>
        <dbReference type="ARBA" id="ARBA00023136"/>
    </source>
</evidence>
<evidence type="ECO:0000256" key="2">
    <source>
        <dbReference type="ARBA" id="ARBA00022448"/>
    </source>
</evidence>
<accession>A0A1M5WEY5</accession>
<dbReference type="STRING" id="1121409.SAMN02745124_02264"/>
<dbReference type="EMBL" id="FQXS01000012">
    <property type="protein sequence ID" value="SHH85958.1"/>
    <property type="molecule type" value="Genomic_DNA"/>
</dbReference>
<keyword evidence="3 6" id="KW-0812">Transmembrane</keyword>
<dbReference type="GO" id="GO:0015833">
    <property type="term" value="P:peptide transport"/>
    <property type="evidence" value="ECO:0007669"/>
    <property type="project" value="InterPro"/>
</dbReference>
<name>A0A1M5WEY5_9BACT</name>
<organism evidence="7 8">
    <name type="scientific">Desulfofustis glycolicus DSM 9705</name>
    <dbReference type="NCBI Taxonomy" id="1121409"/>
    <lineage>
        <taxon>Bacteria</taxon>
        <taxon>Pseudomonadati</taxon>
        <taxon>Thermodesulfobacteriota</taxon>
        <taxon>Desulfobulbia</taxon>
        <taxon>Desulfobulbales</taxon>
        <taxon>Desulfocapsaceae</taxon>
        <taxon>Desulfofustis</taxon>
    </lineage>
</organism>
<dbReference type="PANTHER" id="PTHR11384">
    <property type="entry name" value="ATP-BINDING CASSETTE, SUB-FAMILY D MEMBER"/>
    <property type="match status" value="1"/>
</dbReference>
<dbReference type="SUPFAM" id="SSF90123">
    <property type="entry name" value="ABC transporter transmembrane region"/>
    <property type="match status" value="1"/>
</dbReference>
<dbReference type="GO" id="GO:0005524">
    <property type="term" value="F:ATP binding"/>
    <property type="evidence" value="ECO:0007669"/>
    <property type="project" value="InterPro"/>
</dbReference>
<dbReference type="GO" id="GO:0005886">
    <property type="term" value="C:plasma membrane"/>
    <property type="evidence" value="ECO:0007669"/>
    <property type="project" value="UniProtKB-SubCell"/>
</dbReference>
<evidence type="ECO:0000256" key="1">
    <source>
        <dbReference type="ARBA" id="ARBA00004651"/>
    </source>
</evidence>
<feature type="transmembrane region" description="Helical" evidence="6">
    <location>
        <begin position="130"/>
        <end position="151"/>
    </location>
</feature>
<dbReference type="Proteomes" id="UP000184139">
    <property type="component" value="Unassembled WGS sequence"/>
</dbReference>
<evidence type="ECO:0000313" key="8">
    <source>
        <dbReference type="Proteomes" id="UP000184139"/>
    </source>
</evidence>
<dbReference type="InterPro" id="IPR036640">
    <property type="entry name" value="ABC1_TM_sf"/>
</dbReference>
<evidence type="ECO:0000256" key="3">
    <source>
        <dbReference type="ARBA" id="ARBA00022692"/>
    </source>
</evidence>
<sequence length="320" mass="37371">MFRSFFRTRKWFWWAYGGGLGLLVSLYIQVRLTVRINEWYGGFYNMLQRATEHQVAEFWGEMVKFAWIAFPYVLIATATAYVTRVYAFRWREAMTFSYVSKWQTVEQEVEGSSQRIQEDIYRFARIFESLGLQVVRAMLTLIAFLPILWALSSGVDLPLVREIPGSLVWVALLVSLGGLLISWFVGIKLPGLEYNNQKVEAAFRKELVYAEDDKVNFGKTETLVELFTGLKINYHRLFLHYGYFDIWVNFFEQLMIIVPYLIMGPGLFTGLITLGVLVQVSNAFSKVRESFSIFIANWTTITELRSIHKRLREFEHNIGY</sequence>
<dbReference type="NCBIfam" id="NF009036">
    <property type="entry name" value="PRK12369.1"/>
    <property type="match status" value="1"/>
</dbReference>
<dbReference type="RefSeq" id="WP_073376055.1">
    <property type="nucleotide sequence ID" value="NZ_FQXS01000012.1"/>
</dbReference>
<keyword evidence="8" id="KW-1185">Reference proteome</keyword>
<dbReference type="InterPro" id="IPR050835">
    <property type="entry name" value="ABC_transporter_sub-D"/>
</dbReference>
<comment type="subcellular location">
    <subcellularLocation>
        <location evidence="1">Cell membrane</location>
        <topology evidence="1">Multi-pass membrane protein</topology>
    </subcellularLocation>
</comment>
<reference evidence="7 8" key="1">
    <citation type="submission" date="2016-11" db="EMBL/GenBank/DDBJ databases">
        <authorList>
            <person name="Jaros S."/>
            <person name="Januszkiewicz K."/>
            <person name="Wedrychowicz H."/>
        </authorList>
    </citation>
    <scope>NUCLEOTIDE SEQUENCE [LARGE SCALE GENOMIC DNA]</scope>
    <source>
        <strain evidence="7 8">DSM 9705</strain>
    </source>
</reference>
<dbReference type="PANTHER" id="PTHR11384:SF59">
    <property type="entry name" value="LYSOSOMAL COBALAMIN TRANSPORTER ABCD4"/>
    <property type="match status" value="1"/>
</dbReference>
<gene>
    <name evidence="7" type="ORF">SAMN02745124_02264</name>
</gene>
<evidence type="ECO:0000313" key="7">
    <source>
        <dbReference type="EMBL" id="SHH85958.1"/>
    </source>
</evidence>
<keyword evidence="2" id="KW-0813">Transport</keyword>